<dbReference type="CDD" id="cd06223">
    <property type="entry name" value="PRTases_typeI"/>
    <property type="match status" value="1"/>
</dbReference>
<keyword evidence="2" id="KW-0328">Glycosyltransferase</keyword>
<proteinExistence type="inferred from homology"/>
<evidence type="ECO:0000256" key="1">
    <source>
        <dbReference type="ARBA" id="ARBA00008007"/>
    </source>
</evidence>
<dbReference type="PANTHER" id="PTHR47505:SF1">
    <property type="entry name" value="DNA UTILIZATION PROTEIN YHGH"/>
    <property type="match status" value="1"/>
</dbReference>
<keyword evidence="2" id="KW-0808">Transferase</keyword>
<comment type="similarity">
    <text evidence="1">Belongs to the ComF/GntX family.</text>
</comment>
<organism evidence="2">
    <name type="scientific">uncultured Sulfurovum sp</name>
    <dbReference type="NCBI Taxonomy" id="269237"/>
    <lineage>
        <taxon>Bacteria</taxon>
        <taxon>Pseudomonadati</taxon>
        <taxon>Campylobacterota</taxon>
        <taxon>Epsilonproteobacteria</taxon>
        <taxon>Campylobacterales</taxon>
        <taxon>Sulfurovaceae</taxon>
        <taxon>Sulfurovum</taxon>
        <taxon>environmental samples</taxon>
    </lineage>
</organism>
<dbReference type="GO" id="GO:0016757">
    <property type="term" value="F:glycosyltransferase activity"/>
    <property type="evidence" value="ECO:0007669"/>
    <property type="project" value="UniProtKB-KW"/>
</dbReference>
<accession>A0A6S6T187</accession>
<protein>
    <submittedName>
        <fullName evidence="2">Amidophosphoribosyltransferase</fullName>
    </submittedName>
</protein>
<dbReference type="InterPro" id="IPR000836">
    <property type="entry name" value="PRTase_dom"/>
</dbReference>
<name>A0A6S6T187_9BACT</name>
<gene>
    <name evidence="2" type="ORF">HELGO_WM17792</name>
</gene>
<reference evidence="2" key="1">
    <citation type="submission" date="2020-01" db="EMBL/GenBank/DDBJ databases">
        <authorList>
            <person name="Meier V. D."/>
            <person name="Meier V D."/>
        </authorList>
    </citation>
    <scope>NUCLEOTIDE SEQUENCE</scope>
    <source>
        <strain evidence="2">HLG_WM_MAG_04</strain>
    </source>
</reference>
<dbReference type="AlphaFoldDB" id="A0A6S6T187"/>
<dbReference type="InterPro" id="IPR029057">
    <property type="entry name" value="PRTase-like"/>
</dbReference>
<evidence type="ECO:0000313" key="2">
    <source>
        <dbReference type="EMBL" id="CAA6810427.1"/>
    </source>
</evidence>
<dbReference type="InterPro" id="IPR051910">
    <property type="entry name" value="ComF/GntX_DNA_util-trans"/>
</dbReference>
<dbReference type="SUPFAM" id="SSF53271">
    <property type="entry name" value="PRTase-like"/>
    <property type="match status" value="1"/>
</dbReference>
<sequence length="191" mass="21717">MIKIDGNWKAGYAIDLHTISSVYLGENLDGQPEFDNDRSEMGELINRLKYHSDETAIPKIIELINKNLKNITAVDFIIPVPPSNLKRVFQPVYKIVEELSKSSRVPLLKNVLSKNNVEELKSIINPAQREALLRDSLKLNPQIDIENKVILLIDDVYRSGATVRAVTDLLYNQAKVKSVYVLTMTKTRSKR</sequence>
<dbReference type="Gene3D" id="3.40.50.2020">
    <property type="match status" value="1"/>
</dbReference>
<dbReference type="EMBL" id="CACVAX010000029">
    <property type="protein sequence ID" value="CAA6810427.1"/>
    <property type="molecule type" value="Genomic_DNA"/>
</dbReference>
<dbReference type="PANTHER" id="PTHR47505">
    <property type="entry name" value="DNA UTILIZATION PROTEIN YHGH"/>
    <property type="match status" value="1"/>
</dbReference>